<evidence type="ECO:0000256" key="3">
    <source>
        <dbReference type="ARBA" id="ARBA00022917"/>
    </source>
</evidence>
<feature type="domain" description="Translation elongation factor EFTu-like" evidence="6">
    <location>
        <begin position="25"/>
        <end position="92"/>
    </location>
</feature>
<dbReference type="SUPFAM" id="SSF50465">
    <property type="entry name" value="EF-Tu/eEF-1alpha/eIF2-gamma C-terminal domain"/>
    <property type="match status" value="1"/>
</dbReference>
<proteinExistence type="predicted"/>
<keyword evidence="3" id="KW-0648">Protein biosynthesis</keyword>
<evidence type="ECO:0000259" key="5">
    <source>
        <dbReference type="Pfam" id="PF03143"/>
    </source>
</evidence>
<evidence type="ECO:0000313" key="8">
    <source>
        <dbReference type="Proteomes" id="UP001553843"/>
    </source>
</evidence>
<dbReference type="RefSeq" id="WP_359780973.1">
    <property type="nucleotide sequence ID" value="NZ_JBEYRR010000008.1"/>
</dbReference>
<reference evidence="7 8" key="1">
    <citation type="submission" date="2024-06" db="EMBL/GenBank/DDBJ databases">
        <title>The Natural Products Discovery Center: Release of the First 8490 Sequenced Strains for Exploring Actinobacteria Biosynthetic Diversity.</title>
        <authorList>
            <person name="Kalkreuter E."/>
            <person name="Kautsar S.A."/>
            <person name="Yang D."/>
            <person name="Bader C.D."/>
            <person name="Teijaro C.N."/>
            <person name="Fluegel L."/>
            <person name="Davis C.M."/>
            <person name="Simpson J.R."/>
            <person name="Lauterbach L."/>
            <person name="Steele A.D."/>
            <person name="Gui C."/>
            <person name="Meng S."/>
            <person name="Li G."/>
            <person name="Viehrig K."/>
            <person name="Ye F."/>
            <person name="Su P."/>
            <person name="Kiefer A.F."/>
            <person name="Nichols A."/>
            <person name="Cepeda A.J."/>
            <person name="Yan W."/>
            <person name="Fan B."/>
            <person name="Jiang Y."/>
            <person name="Adhikari A."/>
            <person name="Zheng C.-J."/>
            <person name="Schuster L."/>
            <person name="Cowan T.M."/>
            <person name="Smanski M.J."/>
            <person name="Chevrette M.G."/>
            <person name="De Carvalho L.P.S."/>
            <person name="Shen B."/>
        </authorList>
    </citation>
    <scope>NUCLEOTIDE SEQUENCE [LARGE SCALE GENOMIC DNA]</scope>
    <source>
        <strain evidence="7 8">NPDC047833</strain>
    </source>
</reference>
<dbReference type="PANTHER" id="PTHR43721:SF22">
    <property type="entry name" value="ELONGATION FACTOR TU, MITOCHONDRIAL"/>
    <property type="match status" value="1"/>
</dbReference>
<evidence type="ECO:0000313" key="7">
    <source>
        <dbReference type="EMBL" id="MEW2365676.1"/>
    </source>
</evidence>
<dbReference type="PANTHER" id="PTHR43721">
    <property type="entry name" value="ELONGATION FACTOR TU-RELATED"/>
    <property type="match status" value="1"/>
</dbReference>
<evidence type="ECO:0000259" key="6">
    <source>
        <dbReference type="Pfam" id="PF03144"/>
    </source>
</evidence>
<name>A0ABV3M394_9ACTN</name>
<dbReference type="Pfam" id="PF03143">
    <property type="entry name" value="GTP_EFTU_D3"/>
    <property type="match status" value="1"/>
</dbReference>
<dbReference type="SUPFAM" id="SSF50447">
    <property type="entry name" value="Translation proteins"/>
    <property type="match status" value="1"/>
</dbReference>
<dbReference type="Proteomes" id="UP001553843">
    <property type="component" value="Unassembled WGS sequence"/>
</dbReference>
<feature type="domain" description="Translation elongation factor EFTu/EF1A C-terminal" evidence="5">
    <location>
        <begin position="97"/>
        <end position="187"/>
    </location>
</feature>
<evidence type="ECO:0000256" key="4">
    <source>
        <dbReference type="ARBA" id="ARBA00023134"/>
    </source>
</evidence>
<protein>
    <submittedName>
        <fullName evidence="7">EF-Tu/IF-2/RF-3 family GTPase</fullName>
    </submittedName>
</protein>
<dbReference type="Gene3D" id="2.40.30.10">
    <property type="entry name" value="Translation factors"/>
    <property type="match status" value="2"/>
</dbReference>
<comment type="caution">
    <text evidence="7">The sequence shown here is derived from an EMBL/GenBank/DDBJ whole genome shotgun (WGS) entry which is preliminary data.</text>
</comment>
<dbReference type="InterPro" id="IPR004161">
    <property type="entry name" value="EFTu-like_2"/>
</dbReference>
<evidence type="ECO:0000256" key="1">
    <source>
        <dbReference type="ARBA" id="ARBA00022741"/>
    </source>
</evidence>
<organism evidence="7 8">
    <name type="scientific">Streptomyces huasconensis</name>
    <dbReference type="NCBI Taxonomy" id="1854574"/>
    <lineage>
        <taxon>Bacteria</taxon>
        <taxon>Bacillati</taxon>
        <taxon>Actinomycetota</taxon>
        <taxon>Actinomycetes</taxon>
        <taxon>Kitasatosporales</taxon>
        <taxon>Streptomycetaceae</taxon>
        <taxon>Streptomyces</taxon>
    </lineage>
</organism>
<dbReference type="InterPro" id="IPR009001">
    <property type="entry name" value="Transl_elong_EF1A/Init_IF2_C"/>
</dbReference>
<sequence>MEAPGKPFLMHIGDIFWQNQGRVVILTGLIERGRVRKGDAVEIVGFGGTALVGVEQIEAFHGYVDKASAGMSVGLLIRGTAVGEVERGQVLAAPGSISGHTRFAADITLWSEEHVAAEVRTGERLRFHFGTAAVAGDVTLTGRLDVLHPLHRGDVTITLERPVALEEGQSFAFRHRGRAAGSGHVMRLLD</sequence>
<keyword evidence="4" id="KW-0342">GTP-binding</keyword>
<dbReference type="InterPro" id="IPR004160">
    <property type="entry name" value="Transl_elong_EFTu/EF1A_C"/>
</dbReference>
<dbReference type="EMBL" id="JBEYRS010000012">
    <property type="protein sequence ID" value="MEW2365676.1"/>
    <property type="molecule type" value="Genomic_DNA"/>
</dbReference>
<dbReference type="InterPro" id="IPR009000">
    <property type="entry name" value="Transl_B-barrel_sf"/>
</dbReference>
<keyword evidence="1" id="KW-0547">Nucleotide-binding</keyword>
<keyword evidence="8" id="KW-1185">Reference proteome</keyword>
<evidence type="ECO:0000256" key="2">
    <source>
        <dbReference type="ARBA" id="ARBA00022768"/>
    </source>
</evidence>
<gene>
    <name evidence="7" type="ORF">AB0887_27465</name>
</gene>
<accession>A0ABV3M394</accession>
<dbReference type="Pfam" id="PF03144">
    <property type="entry name" value="GTP_EFTU_D2"/>
    <property type="match status" value="1"/>
</dbReference>
<keyword evidence="2" id="KW-0251">Elongation factor</keyword>
<dbReference type="InterPro" id="IPR050055">
    <property type="entry name" value="EF-Tu_GTPase"/>
</dbReference>